<sequence>MSTSSTIQALFNGLTPRLRLLAVPIGLLLLAHLSIDWLSALPPAWYPLLDTAPMLAALLATGLAAAMHQGRLAFAGITLAMGALAVLEAISLAHSPFVSAALFSAYTLLLPLNLTLFCLLRERGLYNVHGVTRLGWIGLQLAAVVLVVHGERTDWLLWISQPFLPALLQLPGMTDAAVVAFAAALVIQLGLALRRLEILDATLFTATVCALLTAMRVGFPAAPETYLAAGGLILAMGLVLHTHQIAYRDDLTRLPARRALNQKLDSLGRRYTLAMLDVDHFKQFNDRHGHDVGDQVLRLVAGQLRRVGGGGKPYRYGGEEFTIVFSGRDREQVMDHLEAVRENIADYRMKLRAADRPNRKKAGKARRGRDARGRDSVSVTISIGVASANEALTTPEAVLKAADQALYRAKKAGRNRVAT</sequence>
<organism evidence="6 7">
    <name type="scientific">Natronocella acetinitrilica</name>
    <dbReference type="NCBI Taxonomy" id="414046"/>
    <lineage>
        <taxon>Bacteria</taxon>
        <taxon>Pseudomonadati</taxon>
        <taxon>Pseudomonadota</taxon>
        <taxon>Gammaproteobacteria</taxon>
        <taxon>Chromatiales</taxon>
        <taxon>Ectothiorhodospiraceae</taxon>
        <taxon>Natronocella</taxon>
    </lineage>
</organism>
<keyword evidence="4" id="KW-0812">Transmembrane</keyword>
<protein>
    <recommendedName>
        <fullName evidence="1">diguanylate cyclase</fullName>
        <ecNumber evidence="1">2.7.7.65</ecNumber>
    </recommendedName>
</protein>
<feature type="transmembrane region" description="Helical" evidence="4">
    <location>
        <begin position="225"/>
        <end position="247"/>
    </location>
</feature>
<keyword evidence="7" id="KW-1185">Reference proteome</keyword>
<dbReference type="Pfam" id="PF00990">
    <property type="entry name" value="GGDEF"/>
    <property type="match status" value="2"/>
</dbReference>
<feature type="transmembrane region" description="Helical" evidence="4">
    <location>
        <begin position="170"/>
        <end position="191"/>
    </location>
</feature>
<keyword evidence="4" id="KW-0472">Membrane</keyword>
<evidence type="ECO:0000256" key="4">
    <source>
        <dbReference type="SAM" id="Phobius"/>
    </source>
</evidence>
<dbReference type="PANTHER" id="PTHR45138">
    <property type="entry name" value="REGULATORY COMPONENTS OF SENSORY TRANSDUCTION SYSTEM"/>
    <property type="match status" value="1"/>
</dbReference>
<gene>
    <name evidence="6" type="ORF">J2T57_003136</name>
</gene>
<dbReference type="Proteomes" id="UP001205843">
    <property type="component" value="Unassembled WGS sequence"/>
</dbReference>
<evidence type="ECO:0000256" key="1">
    <source>
        <dbReference type="ARBA" id="ARBA00012528"/>
    </source>
</evidence>
<dbReference type="InterPro" id="IPR050469">
    <property type="entry name" value="Diguanylate_Cyclase"/>
</dbReference>
<evidence type="ECO:0000259" key="5">
    <source>
        <dbReference type="PROSITE" id="PS50887"/>
    </source>
</evidence>
<feature type="transmembrane region" description="Helical" evidence="4">
    <location>
        <begin position="131"/>
        <end position="150"/>
    </location>
</feature>
<dbReference type="CDD" id="cd01949">
    <property type="entry name" value="GGDEF"/>
    <property type="match status" value="1"/>
</dbReference>
<comment type="catalytic activity">
    <reaction evidence="2">
        <text>2 GTP = 3',3'-c-di-GMP + 2 diphosphate</text>
        <dbReference type="Rhea" id="RHEA:24898"/>
        <dbReference type="ChEBI" id="CHEBI:33019"/>
        <dbReference type="ChEBI" id="CHEBI:37565"/>
        <dbReference type="ChEBI" id="CHEBI:58805"/>
        <dbReference type="EC" id="2.7.7.65"/>
    </reaction>
</comment>
<dbReference type="GO" id="GO:0005886">
    <property type="term" value="C:plasma membrane"/>
    <property type="evidence" value="ECO:0007669"/>
    <property type="project" value="TreeGrafter"/>
</dbReference>
<dbReference type="PROSITE" id="PS50887">
    <property type="entry name" value="GGDEF"/>
    <property type="match status" value="1"/>
</dbReference>
<dbReference type="SUPFAM" id="SSF55073">
    <property type="entry name" value="Nucleotide cyclase"/>
    <property type="match status" value="1"/>
</dbReference>
<name>A0AAE3KCP1_9GAMM</name>
<dbReference type="PANTHER" id="PTHR45138:SF9">
    <property type="entry name" value="DIGUANYLATE CYCLASE DGCM-RELATED"/>
    <property type="match status" value="1"/>
</dbReference>
<evidence type="ECO:0000256" key="3">
    <source>
        <dbReference type="SAM" id="MobiDB-lite"/>
    </source>
</evidence>
<dbReference type="EC" id="2.7.7.65" evidence="1"/>
<evidence type="ECO:0000313" key="6">
    <source>
        <dbReference type="EMBL" id="MCP1675981.1"/>
    </source>
</evidence>
<dbReference type="GO" id="GO:0043709">
    <property type="term" value="P:cell adhesion involved in single-species biofilm formation"/>
    <property type="evidence" value="ECO:0007669"/>
    <property type="project" value="TreeGrafter"/>
</dbReference>
<dbReference type="SMART" id="SM00267">
    <property type="entry name" value="GGDEF"/>
    <property type="match status" value="1"/>
</dbReference>
<dbReference type="Gene3D" id="3.30.70.270">
    <property type="match status" value="1"/>
</dbReference>
<dbReference type="GO" id="GO:1902201">
    <property type="term" value="P:negative regulation of bacterial-type flagellum-dependent cell motility"/>
    <property type="evidence" value="ECO:0007669"/>
    <property type="project" value="TreeGrafter"/>
</dbReference>
<comment type="caution">
    <text evidence="6">The sequence shown here is derived from an EMBL/GenBank/DDBJ whole genome shotgun (WGS) entry which is preliminary data.</text>
</comment>
<dbReference type="EMBL" id="JALJXV010000007">
    <property type="protein sequence ID" value="MCP1675981.1"/>
    <property type="molecule type" value="Genomic_DNA"/>
</dbReference>
<feature type="transmembrane region" description="Helical" evidence="4">
    <location>
        <begin position="97"/>
        <end position="119"/>
    </location>
</feature>
<dbReference type="InterPro" id="IPR043128">
    <property type="entry name" value="Rev_trsase/Diguanyl_cyclase"/>
</dbReference>
<proteinExistence type="predicted"/>
<dbReference type="InterPro" id="IPR000160">
    <property type="entry name" value="GGDEF_dom"/>
</dbReference>
<keyword evidence="4" id="KW-1133">Transmembrane helix</keyword>
<feature type="region of interest" description="Disordered" evidence="3">
    <location>
        <begin position="353"/>
        <end position="373"/>
    </location>
</feature>
<dbReference type="AlphaFoldDB" id="A0AAE3KCP1"/>
<dbReference type="InterPro" id="IPR029787">
    <property type="entry name" value="Nucleotide_cyclase"/>
</dbReference>
<feature type="transmembrane region" description="Helical" evidence="4">
    <location>
        <begin position="20"/>
        <end position="38"/>
    </location>
</feature>
<feature type="transmembrane region" description="Helical" evidence="4">
    <location>
        <begin position="198"/>
        <end position="219"/>
    </location>
</feature>
<accession>A0AAE3KCP1</accession>
<feature type="transmembrane region" description="Helical" evidence="4">
    <location>
        <begin position="44"/>
        <end position="65"/>
    </location>
</feature>
<reference evidence="6" key="1">
    <citation type="submission" date="2022-03" db="EMBL/GenBank/DDBJ databases">
        <title>Genomic Encyclopedia of Type Strains, Phase III (KMG-III): the genomes of soil and plant-associated and newly described type strains.</title>
        <authorList>
            <person name="Whitman W."/>
        </authorList>
    </citation>
    <scope>NUCLEOTIDE SEQUENCE</scope>
    <source>
        <strain evidence="6">ANL 6-2</strain>
    </source>
</reference>
<evidence type="ECO:0000313" key="7">
    <source>
        <dbReference type="Proteomes" id="UP001205843"/>
    </source>
</evidence>
<evidence type="ECO:0000256" key="2">
    <source>
        <dbReference type="ARBA" id="ARBA00034247"/>
    </source>
</evidence>
<dbReference type="RefSeq" id="WP_253480392.1">
    <property type="nucleotide sequence ID" value="NZ_JALJXV010000007.1"/>
</dbReference>
<feature type="compositionally biased region" description="Basic residues" evidence="3">
    <location>
        <begin position="358"/>
        <end position="367"/>
    </location>
</feature>
<dbReference type="NCBIfam" id="TIGR00254">
    <property type="entry name" value="GGDEF"/>
    <property type="match status" value="1"/>
</dbReference>
<dbReference type="GO" id="GO:0052621">
    <property type="term" value="F:diguanylate cyclase activity"/>
    <property type="evidence" value="ECO:0007669"/>
    <property type="project" value="UniProtKB-EC"/>
</dbReference>
<feature type="domain" description="GGDEF" evidence="5">
    <location>
        <begin position="269"/>
        <end position="419"/>
    </location>
</feature>
<feature type="transmembrane region" description="Helical" evidence="4">
    <location>
        <begin position="72"/>
        <end position="91"/>
    </location>
</feature>